<dbReference type="GO" id="GO:0005737">
    <property type="term" value="C:cytoplasm"/>
    <property type="evidence" value="ECO:0007669"/>
    <property type="project" value="TreeGrafter"/>
</dbReference>
<evidence type="ECO:0000256" key="3">
    <source>
        <dbReference type="ARBA" id="ARBA00023027"/>
    </source>
</evidence>
<evidence type="ECO:0000256" key="6">
    <source>
        <dbReference type="PROSITE-ProRule" id="PRU10007"/>
    </source>
</evidence>
<evidence type="ECO:0000256" key="8">
    <source>
        <dbReference type="SAM" id="MobiDB-lite"/>
    </source>
</evidence>
<dbReference type="EMBL" id="JAAAIL010000166">
    <property type="protein sequence ID" value="KAG0278844.1"/>
    <property type="molecule type" value="Genomic_DNA"/>
</dbReference>
<dbReference type="PIRSF" id="PIRSF036492">
    <property type="entry name" value="ALDH"/>
    <property type="match status" value="1"/>
</dbReference>
<dbReference type="AlphaFoldDB" id="A0AAD4DJW1"/>
<evidence type="ECO:0000313" key="11">
    <source>
        <dbReference type="Proteomes" id="UP001194580"/>
    </source>
</evidence>
<comment type="caution">
    <text evidence="10">The sequence shown here is derived from an EMBL/GenBank/DDBJ whole genome shotgun (WGS) entry which is preliminary data.</text>
</comment>
<sequence>MTLTYTPMSEIPKVVQGLRSAFNAGFTRSLDYRKQQLRAMYNMISENDAAIRDAVFQDLHKPPAELMIGESGMVKQECIDAIKNLDKWAANRSVKTGIVNKFDNVHIRKDPLGMVLIIGAWNYPLNLLLAPAVGAIAAGNTVLLKPSEVAPHTAALLTKLLPAYLDQRAYRIVNGAADETTLLLEHKFDHIFYTGSGQVGRIIMGAAAKQLTPVTLELGGKSPAFISRDVDIAITARRLAFGKFFNCGQTCIAPDYLIVERGIEDKLIEAFKASILEFYGTSVQSSNSYGRIVNKSHFLRLKALLDQTKGEVVAGGELDEDNLFISPTLVLGVEKDDKLMEGEIFGPILPLMVVDRLVEGVKYVNQGDQPLALYVFSKNKKAIDYILDHTRSGGVVVNDALVHFIVSNLPFGGTGPSGIGNYHGKRSFDVFSHERSALIKSMGMEKLNDLRYPPYSEKKTRWLDWFLFDKASFGGKAAIDNATANPPPPSTTTAPSASSTINGSSTVSSNPNGRTSSPALPENQHRKAAAKSENGSTSHAPEASTATTTTVV</sequence>
<dbReference type="PROSITE" id="PS00070">
    <property type="entry name" value="ALDEHYDE_DEHYDR_CYS"/>
    <property type="match status" value="1"/>
</dbReference>
<comment type="similarity">
    <text evidence="1 4 7">Belongs to the aldehyde dehydrogenase family.</text>
</comment>
<dbReference type="InterPro" id="IPR012394">
    <property type="entry name" value="Aldehyde_DH_NAD(P)"/>
</dbReference>
<feature type="region of interest" description="Disordered" evidence="8">
    <location>
        <begin position="479"/>
        <end position="552"/>
    </location>
</feature>
<dbReference type="FunFam" id="3.40.309.10:FF:000025">
    <property type="entry name" value="Aldehyde dehydrogenase"/>
    <property type="match status" value="1"/>
</dbReference>
<evidence type="ECO:0000259" key="9">
    <source>
        <dbReference type="Pfam" id="PF00171"/>
    </source>
</evidence>
<feature type="compositionally biased region" description="Low complexity" evidence="8">
    <location>
        <begin position="491"/>
        <end position="510"/>
    </location>
</feature>
<dbReference type="Pfam" id="PF00171">
    <property type="entry name" value="Aldedh"/>
    <property type="match status" value="1"/>
</dbReference>
<dbReference type="InterPro" id="IPR029510">
    <property type="entry name" value="Ald_DH_CS_GLU"/>
</dbReference>
<dbReference type="FunFam" id="3.40.605.10:FF:000004">
    <property type="entry name" value="Aldehyde dehydrogenase"/>
    <property type="match status" value="1"/>
</dbReference>
<feature type="domain" description="Aldehyde dehydrogenase" evidence="9">
    <location>
        <begin position="10"/>
        <end position="433"/>
    </location>
</feature>
<accession>A0AAD4DJW1</accession>
<keyword evidence="11" id="KW-1185">Reference proteome</keyword>
<dbReference type="PROSITE" id="PS00687">
    <property type="entry name" value="ALDEHYDE_DEHYDR_GLU"/>
    <property type="match status" value="1"/>
</dbReference>
<dbReference type="InterPro" id="IPR016161">
    <property type="entry name" value="Ald_DH/histidinol_DH"/>
</dbReference>
<evidence type="ECO:0000256" key="5">
    <source>
        <dbReference type="PIRSR" id="PIRSR036492-1"/>
    </source>
</evidence>
<feature type="compositionally biased region" description="Polar residues" evidence="8">
    <location>
        <begin position="533"/>
        <end position="552"/>
    </location>
</feature>
<dbReference type="InterPro" id="IPR016160">
    <property type="entry name" value="Ald_DH_CS_CYS"/>
</dbReference>
<dbReference type="Gene3D" id="3.40.309.10">
    <property type="entry name" value="Aldehyde Dehydrogenase, Chain A, domain 2"/>
    <property type="match status" value="1"/>
</dbReference>
<evidence type="ECO:0000313" key="10">
    <source>
        <dbReference type="EMBL" id="KAG0278844.1"/>
    </source>
</evidence>
<dbReference type="Proteomes" id="UP001194580">
    <property type="component" value="Unassembled WGS sequence"/>
</dbReference>
<protein>
    <recommendedName>
        <fullName evidence="4">Aldehyde dehydrogenase</fullName>
    </recommendedName>
</protein>
<dbReference type="InterPro" id="IPR015590">
    <property type="entry name" value="Aldehyde_DH_dom"/>
</dbReference>
<organism evidence="10 11">
    <name type="scientific">Linnemannia exigua</name>
    <dbReference type="NCBI Taxonomy" id="604196"/>
    <lineage>
        <taxon>Eukaryota</taxon>
        <taxon>Fungi</taxon>
        <taxon>Fungi incertae sedis</taxon>
        <taxon>Mucoromycota</taxon>
        <taxon>Mortierellomycotina</taxon>
        <taxon>Mortierellomycetes</taxon>
        <taxon>Mortierellales</taxon>
        <taxon>Mortierellaceae</taxon>
        <taxon>Linnemannia</taxon>
    </lineage>
</organism>
<feature type="active site" evidence="5">
    <location>
        <position position="251"/>
    </location>
</feature>
<evidence type="ECO:0000256" key="7">
    <source>
        <dbReference type="RuleBase" id="RU003345"/>
    </source>
</evidence>
<name>A0AAD4DJW1_9FUNG</name>
<dbReference type="InterPro" id="IPR016162">
    <property type="entry name" value="Ald_DH_N"/>
</dbReference>
<reference evidence="10" key="1">
    <citation type="journal article" date="2020" name="Fungal Divers.">
        <title>Resolving the Mortierellaceae phylogeny through synthesis of multi-gene phylogenetics and phylogenomics.</title>
        <authorList>
            <person name="Vandepol N."/>
            <person name="Liber J."/>
            <person name="Desiro A."/>
            <person name="Na H."/>
            <person name="Kennedy M."/>
            <person name="Barry K."/>
            <person name="Grigoriev I.V."/>
            <person name="Miller A.N."/>
            <person name="O'Donnell K."/>
            <person name="Stajich J.E."/>
            <person name="Bonito G."/>
        </authorList>
    </citation>
    <scope>NUCLEOTIDE SEQUENCE</scope>
    <source>
        <strain evidence="10">NRRL 28262</strain>
    </source>
</reference>
<gene>
    <name evidence="10" type="primary">ALDH3A2_2</name>
    <name evidence="10" type="ORF">BGZ95_002993</name>
</gene>
<dbReference type="GO" id="GO:0004029">
    <property type="term" value="F:aldehyde dehydrogenase (NAD+) activity"/>
    <property type="evidence" value="ECO:0007669"/>
    <property type="project" value="TreeGrafter"/>
</dbReference>
<dbReference type="GO" id="GO:0006081">
    <property type="term" value="P:aldehyde metabolic process"/>
    <property type="evidence" value="ECO:0007669"/>
    <property type="project" value="InterPro"/>
</dbReference>
<dbReference type="SUPFAM" id="SSF53720">
    <property type="entry name" value="ALDH-like"/>
    <property type="match status" value="1"/>
</dbReference>
<feature type="active site" evidence="5 6">
    <location>
        <position position="217"/>
    </location>
</feature>
<evidence type="ECO:0000256" key="4">
    <source>
        <dbReference type="PIRNR" id="PIRNR036492"/>
    </source>
</evidence>
<dbReference type="PANTHER" id="PTHR43570:SF16">
    <property type="entry name" value="ALDEHYDE DEHYDROGENASE TYPE III, ISOFORM Q"/>
    <property type="match status" value="1"/>
</dbReference>
<keyword evidence="3" id="KW-0520">NAD</keyword>
<keyword evidence="2 4" id="KW-0560">Oxidoreductase</keyword>
<dbReference type="PANTHER" id="PTHR43570">
    <property type="entry name" value="ALDEHYDE DEHYDROGENASE"/>
    <property type="match status" value="1"/>
</dbReference>
<evidence type="ECO:0000256" key="2">
    <source>
        <dbReference type="ARBA" id="ARBA00023002"/>
    </source>
</evidence>
<dbReference type="InterPro" id="IPR016163">
    <property type="entry name" value="Ald_DH_C"/>
</dbReference>
<evidence type="ECO:0000256" key="1">
    <source>
        <dbReference type="ARBA" id="ARBA00009986"/>
    </source>
</evidence>
<proteinExistence type="inferred from homology"/>
<dbReference type="Gene3D" id="3.40.605.10">
    <property type="entry name" value="Aldehyde Dehydrogenase, Chain A, domain 1"/>
    <property type="match status" value="1"/>
</dbReference>